<dbReference type="PANTHER" id="PTHR10948">
    <property type="entry name" value="TRANSPOSASE"/>
    <property type="match status" value="1"/>
</dbReference>
<evidence type="ECO:0000259" key="1">
    <source>
        <dbReference type="PROSITE" id="PS50994"/>
    </source>
</evidence>
<dbReference type="SUPFAM" id="SSF53098">
    <property type="entry name" value="Ribonuclease H-like"/>
    <property type="match status" value="1"/>
</dbReference>
<dbReference type="InterPro" id="IPR051917">
    <property type="entry name" value="Transposase-Integrase"/>
</dbReference>
<feature type="domain" description="Integrase catalytic" evidence="1">
    <location>
        <begin position="86"/>
        <end position="245"/>
    </location>
</feature>
<evidence type="ECO:0000313" key="2">
    <source>
        <dbReference type="EMBL" id="AZA18894.1"/>
    </source>
</evidence>
<dbReference type="InterPro" id="IPR012337">
    <property type="entry name" value="RNaseH-like_sf"/>
</dbReference>
<dbReference type="EMBL" id="CP029252">
    <property type="protein sequence ID" value="AZA24175.1"/>
    <property type="molecule type" value="Genomic_DNA"/>
</dbReference>
<dbReference type="InterPro" id="IPR053392">
    <property type="entry name" value="Transposase_IS30-like"/>
</dbReference>
<dbReference type="GO" id="GO:0032196">
    <property type="term" value="P:transposition"/>
    <property type="evidence" value="ECO:0007669"/>
    <property type="project" value="TreeGrafter"/>
</dbReference>
<dbReference type="PANTHER" id="PTHR10948:SF23">
    <property type="entry name" value="TRANSPOSASE INSI FOR INSERTION SEQUENCE ELEMENT IS30A-RELATED"/>
    <property type="match status" value="1"/>
</dbReference>
<reference evidence="3" key="1">
    <citation type="submission" date="2018-05" db="EMBL/GenBank/DDBJ databases">
        <authorList>
            <person name="Somerville V."/>
        </authorList>
    </citation>
    <scope>NUCLEOTIDE SEQUENCE</scope>
    <source>
        <strain evidence="3">NWC_1_1</strain>
        <strain evidence="2">NWC_2_1</strain>
    </source>
</reference>
<dbReference type="PROSITE" id="PS50994">
    <property type="entry name" value="INTEGRASE"/>
    <property type="match status" value="1"/>
</dbReference>
<name>A0A3G6K0Z6_STRTR</name>
<accession>A0A3G6K0Z6</accession>
<dbReference type="AlphaFoldDB" id="A0A3G6K0Z6"/>
<dbReference type="Gene3D" id="3.30.420.10">
    <property type="entry name" value="Ribonuclease H-like superfamily/Ribonuclease H"/>
    <property type="match status" value="1"/>
</dbReference>
<proteinExistence type="predicted"/>
<dbReference type="OrthoDB" id="2223608at2"/>
<dbReference type="GO" id="GO:0005829">
    <property type="term" value="C:cytosol"/>
    <property type="evidence" value="ECO:0007669"/>
    <property type="project" value="TreeGrafter"/>
</dbReference>
<dbReference type="InterPro" id="IPR036397">
    <property type="entry name" value="RNaseH_sf"/>
</dbReference>
<dbReference type="GO" id="GO:0003676">
    <property type="term" value="F:nucleic acid binding"/>
    <property type="evidence" value="ECO:0007669"/>
    <property type="project" value="InterPro"/>
</dbReference>
<dbReference type="EMBL" id="CP031021">
    <property type="protein sequence ID" value="AZA18894.1"/>
    <property type="molecule type" value="Genomic_DNA"/>
</dbReference>
<dbReference type="Pfam" id="PF00665">
    <property type="entry name" value="rve"/>
    <property type="match status" value="1"/>
</dbReference>
<protein>
    <submittedName>
        <fullName evidence="3">IS30 family transposase</fullName>
    </submittedName>
</protein>
<organism evidence="3">
    <name type="scientific">Streptococcus thermophilus</name>
    <dbReference type="NCBI Taxonomy" id="1308"/>
    <lineage>
        <taxon>Bacteria</taxon>
        <taxon>Bacillati</taxon>
        <taxon>Bacillota</taxon>
        <taxon>Bacilli</taxon>
        <taxon>Lactobacillales</taxon>
        <taxon>Streptococcaceae</taxon>
        <taxon>Streptococcus</taxon>
    </lineage>
</organism>
<evidence type="ECO:0000313" key="3">
    <source>
        <dbReference type="EMBL" id="AZA24175.1"/>
    </source>
</evidence>
<dbReference type="NCBIfam" id="NF033563">
    <property type="entry name" value="transpos_IS30"/>
    <property type="match status" value="1"/>
</dbReference>
<gene>
    <name evidence="3" type="ORF">DF198_09430</name>
    <name evidence="2" type="ORF">DQL92_09885</name>
</gene>
<dbReference type="InterPro" id="IPR001584">
    <property type="entry name" value="Integrase_cat-core"/>
</dbReference>
<dbReference type="GO" id="GO:0004803">
    <property type="term" value="F:transposase activity"/>
    <property type="evidence" value="ECO:0007669"/>
    <property type="project" value="TreeGrafter"/>
</dbReference>
<dbReference type="GO" id="GO:0015074">
    <property type="term" value="P:DNA integration"/>
    <property type="evidence" value="ECO:0007669"/>
    <property type="project" value="InterPro"/>
</dbReference>
<sequence length="249" mass="29221">MPSVKHLFLEYQWSPEEIEGQLRLEYGKAVISYQTSYRAIYKGHFDNNSLSHGARGVIRKLRHRGKKRHTKDYVENRGKISISHTIQERPKDANNRTRIGGWEDDTVAGKTGKSCLVTLTDRYYRFLKIQKVAVKKSKLVIEAMVKMLEPLTKHTVTSDRGKEFTYHQKLCDQLKIEVYFPDPHAPWQRGTNENTNGLLREHFPKESDVTLVNDQIIQLWKNKLNNSPQKYLNWKTLYEVFYGESMHLI</sequence>